<accession>A0A2K8MGT9</accession>
<dbReference type="KEGG" id="sphc:CVN68_14870"/>
<feature type="transmembrane region" description="Helical" evidence="6">
    <location>
        <begin position="35"/>
        <end position="54"/>
    </location>
</feature>
<dbReference type="InterPro" id="IPR036259">
    <property type="entry name" value="MFS_trans_sf"/>
</dbReference>
<reference evidence="8 9" key="1">
    <citation type="submission" date="2017-11" db="EMBL/GenBank/DDBJ databases">
        <title>Complete genome sequence of Sphingomonas sp. Strain Cra20, a psychrotolerant potential plant growth promoting rhizobacteria.</title>
        <authorList>
            <person name="Luo Y."/>
        </authorList>
    </citation>
    <scope>NUCLEOTIDE SEQUENCE [LARGE SCALE GENOMIC DNA]</scope>
    <source>
        <strain evidence="8 9">Cra20</strain>
    </source>
</reference>
<gene>
    <name evidence="8" type="ORF">CVN68_14870</name>
</gene>
<dbReference type="EMBL" id="CP024923">
    <property type="protein sequence ID" value="ATY33087.1"/>
    <property type="molecule type" value="Genomic_DNA"/>
</dbReference>
<evidence type="ECO:0000256" key="5">
    <source>
        <dbReference type="ARBA" id="ARBA00023136"/>
    </source>
</evidence>
<feature type="transmembrane region" description="Helical" evidence="6">
    <location>
        <begin position="61"/>
        <end position="82"/>
    </location>
</feature>
<sequence>MGGFAIGTTEFATMSLVPYFARGLRIDEPAAGHVISAYALGVVVGAPLLAVLGARMARRTLLIVLMASFGLFNGLSALALTYDWMLVFRFLSGLPHGAYFGIAAHFRSLCLAVFAIGFAGALGAILQTRLMDVVGDAQGLAASLNHSAFDTANALGTWLGGLAIAAGWGWTSTGYVAAGLALGGFVVWCVAMLAERRALRTPAVLRSA</sequence>
<dbReference type="RefSeq" id="WP_100282892.1">
    <property type="nucleotide sequence ID" value="NZ_CP024923.1"/>
</dbReference>
<proteinExistence type="predicted"/>
<keyword evidence="9" id="KW-1185">Reference proteome</keyword>
<dbReference type="Gene3D" id="1.20.1250.20">
    <property type="entry name" value="MFS general substrate transporter like domains"/>
    <property type="match status" value="1"/>
</dbReference>
<dbReference type="InterPro" id="IPR020846">
    <property type="entry name" value="MFS_dom"/>
</dbReference>
<keyword evidence="5 6" id="KW-0472">Membrane</keyword>
<comment type="subcellular location">
    <subcellularLocation>
        <location evidence="1">Cell membrane</location>
        <topology evidence="1">Multi-pass membrane protein</topology>
    </subcellularLocation>
</comment>
<name>A0A2K8MGT9_9SPHN</name>
<evidence type="ECO:0000313" key="8">
    <source>
        <dbReference type="EMBL" id="ATY33087.1"/>
    </source>
</evidence>
<evidence type="ECO:0000313" key="9">
    <source>
        <dbReference type="Proteomes" id="UP000229081"/>
    </source>
</evidence>
<keyword evidence="2" id="KW-1003">Cell membrane</keyword>
<organism evidence="8 9">
    <name type="scientific">Sphingomonas psychrotolerans</name>
    <dbReference type="NCBI Taxonomy" id="1327635"/>
    <lineage>
        <taxon>Bacteria</taxon>
        <taxon>Pseudomonadati</taxon>
        <taxon>Pseudomonadota</taxon>
        <taxon>Alphaproteobacteria</taxon>
        <taxon>Sphingomonadales</taxon>
        <taxon>Sphingomonadaceae</taxon>
        <taxon>Sphingomonas</taxon>
    </lineage>
</organism>
<feature type="transmembrane region" description="Helical" evidence="6">
    <location>
        <begin position="102"/>
        <end position="126"/>
    </location>
</feature>
<dbReference type="InterPro" id="IPR011701">
    <property type="entry name" value="MFS"/>
</dbReference>
<evidence type="ECO:0000256" key="1">
    <source>
        <dbReference type="ARBA" id="ARBA00004651"/>
    </source>
</evidence>
<protein>
    <recommendedName>
        <fullName evidence="7">Major facilitator superfamily (MFS) profile domain-containing protein</fullName>
    </recommendedName>
</protein>
<dbReference type="PANTHER" id="PTHR43124">
    <property type="entry name" value="PURINE EFFLUX PUMP PBUE"/>
    <property type="match status" value="1"/>
</dbReference>
<dbReference type="GO" id="GO:0005886">
    <property type="term" value="C:plasma membrane"/>
    <property type="evidence" value="ECO:0007669"/>
    <property type="project" value="UniProtKB-SubCell"/>
</dbReference>
<dbReference type="Proteomes" id="UP000229081">
    <property type="component" value="Chromosome"/>
</dbReference>
<evidence type="ECO:0000256" key="4">
    <source>
        <dbReference type="ARBA" id="ARBA00022989"/>
    </source>
</evidence>
<dbReference type="OrthoDB" id="9788453at2"/>
<dbReference type="PROSITE" id="PS50850">
    <property type="entry name" value="MFS"/>
    <property type="match status" value="1"/>
</dbReference>
<evidence type="ECO:0000256" key="6">
    <source>
        <dbReference type="SAM" id="Phobius"/>
    </source>
</evidence>
<evidence type="ECO:0000259" key="7">
    <source>
        <dbReference type="PROSITE" id="PS50850"/>
    </source>
</evidence>
<keyword evidence="3 6" id="KW-0812">Transmembrane</keyword>
<dbReference type="AlphaFoldDB" id="A0A2K8MGT9"/>
<dbReference type="Pfam" id="PF07690">
    <property type="entry name" value="MFS_1"/>
    <property type="match status" value="1"/>
</dbReference>
<feature type="domain" description="Major facilitator superfamily (MFS) profile" evidence="7">
    <location>
        <begin position="1"/>
        <end position="208"/>
    </location>
</feature>
<feature type="transmembrane region" description="Helical" evidence="6">
    <location>
        <begin position="147"/>
        <end position="168"/>
    </location>
</feature>
<keyword evidence="4 6" id="KW-1133">Transmembrane helix</keyword>
<dbReference type="SUPFAM" id="SSF103473">
    <property type="entry name" value="MFS general substrate transporter"/>
    <property type="match status" value="2"/>
</dbReference>
<evidence type="ECO:0000256" key="2">
    <source>
        <dbReference type="ARBA" id="ARBA00022475"/>
    </source>
</evidence>
<evidence type="ECO:0000256" key="3">
    <source>
        <dbReference type="ARBA" id="ARBA00022692"/>
    </source>
</evidence>
<dbReference type="PANTHER" id="PTHR43124:SF3">
    <property type="entry name" value="CHLORAMPHENICOL EFFLUX PUMP RV0191"/>
    <property type="match status" value="1"/>
</dbReference>
<dbReference type="GO" id="GO:0022857">
    <property type="term" value="F:transmembrane transporter activity"/>
    <property type="evidence" value="ECO:0007669"/>
    <property type="project" value="InterPro"/>
</dbReference>
<dbReference type="InterPro" id="IPR050189">
    <property type="entry name" value="MFS_Efflux_Transporters"/>
</dbReference>
<feature type="transmembrane region" description="Helical" evidence="6">
    <location>
        <begin position="174"/>
        <end position="194"/>
    </location>
</feature>